<dbReference type="EMBL" id="GBEZ01022120">
    <property type="protein sequence ID" value="JAC64695.1"/>
    <property type="molecule type" value="Transcribed_RNA"/>
</dbReference>
<feature type="compositionally biased region" description="Basic and acidic residues" evidence="1">
    <location>
        <begin position="42"/>
        <end position="60"/>
    </location>
</feature>
<accession>A0A061R1Y8</accession>
<feature type="transmembrane region" description="Helical" evidence="2">
    <location>
        <begin position="86"/>
        <end position="105"/>
    </location>
</feature>
<keyword evidence="2" id="KW-1133">Transmembrane helix</keyword>
<keyword evidence="2" id="KW-0812">Transmembrane</keyword>
<evidence type="ECO:0000256" key="2">
    <source>
        <dbReference type="SAM" id="Phobius"/>
    </source>
</evidence>
<feature type="transmembrane region" description="Helical" evidence="2">
    <location>
        <begin position="198"/>
        <end position="218"/>
    </location>
</feature>
<feature type="transmembrane region" description="Helical" evidence="2">
    <location>
        <begin position="157"/>
        <end position="177"/>
    </location>
</feature>
<evidence type="ECO:0000313" key="3">
    <source>
        <dbReference type="EMBL" id="JAC64695.1"/>
    </source>
</evidence>
<evidence type="ECO:0000256" key="1">
    <source>
        <dbReference type="SAM" id="MobiDB-lite"/>
    </source>
</evidence>
<keyword evidence="2" id="KW-0472">Membrane</keyword>
<feature type="region of interest" description="Disordered" evidence="1">
    <location>
        <begin position="24"/>
        <end position="80"/>
    </location>
</feature>
<protein>
    <submittedName>
        <fullName evidence="3">Uncharacterized protein</fullName>
    </submittedName>
</protein>
<feature type="transmembrane region" description="Helical" evidence="2">
    <location>
        <begin position="129"/>
        <end position="151"/>
    </location>
</feature>
<organism evidence="3">
    <name type="scientific">Tetraselmis sp. GSL018</name>
    <dbReference type="NCBI Taxonomy" id="582737"/>
    <lineage>
        <taxon>Eukaryota</taxon>
        <taxon>Viridiplantae</taxon>
        <taxon>Chlorophyta</taxon>
        <taxon>core chlorophytes</taxon>
        <taxon>Chlorodendrophyceae</taxon>
        <taxon>Chlorodendrales</taxon>
        <taxon>Chlorodendraceae</taxon>
        <taxon>Tetraselmis</taxon>
    </lineage>
</organism>
<dbReference type="AlphaFoldDB" id="A0A061R1Y8"/>
<reference evidence="3" key="1">
    <citation type="submission" date="2014-05" db="EMBL/GenBank/DDBJ databases">
        <title>The transcriptome of the halophilic microalga Tetraselmis sp. GSL018 isolated from the Great Salt Lake, Utah.</title>
        <authorList>
            <person name="Jinkerson R.E."/>
            <person name="D'Adamo S."/>
            <person name="Posewitz M.C."/>
        </authorList>
    </citation>
    <scope>NUCLEOTIDE SEQUENCE</scope>
    <source>
        <strain evidence="3">GSL018</strain>
    </source>
</reference>
<sequence length="241" mass="27362">NCFEREQTKLEKFTSPGLLVKNQFHEEDKSYQRKVKGNMPKSKSERKAREESSSDEDNPRPPKRRSRTQPTKVNEQPKETSERSQLFLLFFASLLIMAVMIEYCADQNDYEKKNYGTDRKCDLDDRRGFALAVGVISLAFTCFMLAMSFLASSVYETIAPIFAILLFVLWASAAYLTTIKGPFNDTPLDLNSEINRFISRRTGFLGMWAGFFLSFSILKSRLAGAEISSMLGCTSCTVNVN</sequence>
<feature type="non-terminal residue" evidence="3">
    <location>
        <position position="1"/>
    </location>
</feature>
<name>A0A061R1Y8_9CHLO</name>
<proteinExistence type="predicted"/>
<gene>
    <name evidence="3" type="ORF">TSPGSL018_17758</name>
</gene>